<dbReference type="STRING" id="157652.A0A371FK12"/>
<feature type="compositionally biased region" description="Basic and acidic residues" evidence="3">
    <location>
        <begin position="194"/>
        <end position="210"/>
    </location>
</feature>
<dbReference type="SMART" id="SM01233">
    <property type="entry name" value="HABP4_PAI-RBP1"/>
    <property type="match status" value="1"/>
</dbReference>
<dbReference type="GO" id="GO:0003729">
    <property type="term" value="F:mRNA binding"/>
    <property type="evidence" value="ECO:0007669"/>
    <property type="project" value="TreeGrafter"/>
</dbReference>
<feature type="compositionally biased region" description="Basic and acidic residues" evidence="3">
    <location>
        <begin position="117"/>
        <end position="126"/>
    </location>
</feature>
<feature type="compositionally biased region" description="Basic and acidic residues" evidence="3">
    <location>
        <begin position="231"/>
        <end position="240"/>
    </location>
</feature>
<gene>
    <name evidence="5" type="primary">RGGB</name>
    <name evidence="5" type="ORF">CR513_41038</name>
</gene>
<evidence type="ECO:0000256" key="2">
    <source>
        <dbReference type="ARBA" id="ARBA00022490"/>
    </source>
</evidence>
<evidence type="ECO:0000256" key="1">
    <source>
        <dbReference type="ARBA" id="ARBA00004496"/>
    </source>
</evidence>
<keyword evidence="2" id="KW-0963">Cytoplasm</keyword>
<feature type="non-terminal residue" evidence="5">
    <location>
        <position position="1"/>
    </location>
</feature>
<dbReference type="Proteomes" id="UP000257109">
    <property type="component" value="Unassembled WGS sequence"/>
</dbReference>
<dbReference type="GO" id="GO:0005634">
    <property type="term" value="C:nucleus"/>
    <property type="evidence" value="ECO:0007669"/>
    <property type="project" value="TreeGrafter"/>
</dbReference>
<dbReference type="PANTHER" id="PTHR12299:SF69">
    <property type="entry name" value="NUCLEAR RNA-BINDING-LIKE PROTEIN"/>
    <property type="match status" value="1"/>
</dbReference>
<evidence type="ECO:0000259" key="4">
    <source>
        <dbReference type="SMART" id="SM01233"/>
    </source>
</evidence>
<feature type="compositionally biased region" description="Basic and acidic residues" evidence="3">
    <location>
        <begin position="255"/>
        <end position="268"/>
    </location>
</feature>
<dbReference type="EMBL" id="QJKJ01008797">
    <property type="protein sequence ID" value="RDX78658.1"/>
    <property type="molecule type" value="Genomic_DNA"/>
</dbReference>
<dbReference type="Pfam" id="PF09598">
    <property type="entry name" value="Stm1_N"/>
    <property type="match status" value="1"/>
</dbReference>
<name>A0A371FK12_MUCPR</name>
<comment type="subcellular location">
    <subcellularLocation>
        <location evidence="1">Cytoplasm</location>
    </subcellularLocation>
</comment>
<feature type="compositionally biased region" description="Basic and acidic residues" evidence="3">
    <location>
        <begin position="275"/>
        <end position="304"/>
    </location>
</feature>
<feature type="compositionally biased region" description="Low complexity" evidence="3">
    <location>
        <begin position="28"/>
        <end position="46"/>
    </location>
</feature>
<evidence type="ECO:0000256" key="3">
    <source>
        <dbReference type="SAM" id="MobiDB-lite"/>
    </source>
</evidence>
<dbReference type="GO" id="GO:0005737">
    <property type="term" value="C:cytoplasm"/>
    <property type="evidence" value="ECO:0007669"/>
    <property type="project" value="UniProtKB-SubCell"/>
</dbReference>
<sequence>MATMNPFDLLGDDAEDPSQLIAAEQLKAKAAAAAATPAPKKLPAQQNKPAQLPTKPAPPAQAVREARNEPARGGRGGGRGGRGGYGRGRGFGRDSSNDENSFPATGAPYNQGSFEDGDGKSSERRSYGAPRGPYRGGRRGGFSNGETGEGEEGRPRRAFDRRSGTGRGSEFKREGAGRGNWGTQTDEIAQETDEVVKENEKNLGDEKPAVEDDIADGNKDSPANETEEKEPEDKEMTLEEYEKLLEERRKAFQALKTEERKVDTKEFESMQPLSSKKDNHDIFIKLGSEKDKRKDPFEKEEKSKKSVSITEFLKPAEGETYYSPGGRGGRGRGRGSRGGGSSGGYRGNATSNAPAPSIEDPGHFPTLGAK</sequence>
<dbReference type="OrthoDB" id="784393at2759"/>
<evidence type="ECO:0000313" key="6">
    <source>
        <dbReference type="Proteomes" id="UP000257109"/>
    </source>
</evidence>
<feature type="compositionally biased region" description="Gly residues" evidence="3">
    <location>
        <begin position="336"/>
        <end position="346"/>
    </location>
</feature>
<dbReference type="Gene3D" id="6.10.140.1040">
    <property type="match status" value="1"/>
</dbReference>
<dbReference type="InterPro" id="IPR006861">
    <property type="entry name" value="HABP4_PAIRBP1-bd"/>
</dbReference>
<proteinExistence type="predicted"/>
<feature type="region of interest" description="Disordered" evidence="3">
    <location>
        <begin position="255"/>
        <end position="370"/>
    </location>
</feature>
<reference evidence="5" key="1">
    <citation type="submission" date="2018-05" db="EMBL/GenBank/DDBJ databases">
        <title>Draft genome of Mucuna pruriens seed.</title>
        <authorList>
            <person name="Nnadi N.E."/>
            <person name="Vos R."/>
            <person name="Hasami M.H."/>
            <person name="Devisetty U.K."/>
            <person name="Aguiy J.C."/>
        </authorList>
    </citation>
    <scope>NUCLEOTIDE SEQUENCE [LARGE SCALE GENOMIC DNA]</scope>
    <source>
        <strain evidence="5">JCA_2017</strain>
    </source>
</reference>
<dbReference type="PANTHER" id="PTHR12299">
    <property type="entry name" value="HYALURONIC ACID-BINDING PROTEIN 4"/>
    <property type="match status" value="1"/>
</dbReference>
<dbReference type="InterPro" id="IPR039764">
    <property type="entry name" value="HABP4/SERBP1-like"/>
</dbReference>
<feature type="compositionally biased region" description="Basic and acidic residues" evidence="3">
    <location>
        <begin position="151"/>
        <end position="176"/>
    </location>
</feature>
<comment type="caution">
    <text evidence="5">The sequence shown here is derived from an EMBL/GenBank/DDBJ whole genome shotgun (WGS) entry which is preliminary data.</text>
</comment>
<organism evidence="5 6">
    <name type="scientific">Mucuna pruriens</name>
    <name type="common">Velvet bean</name>
    <name type="synonym">Dolichos pruriens</name>
    <dbReference type="NCBI Taxonomy" id="157652"/>
    <lineage>
        <taxon>Eukaryota</taxon>
        <taxon>Viridiplantae</taxon>
        <taxon>Streptophyta</taxon>
        <taxon>Embryophyta</taxon>
        <taxon>Tracheophyta</taxon>
        <taxon>Spermatophyta</taxon>
        <taxon>Magnoliopsida</taxon>
        <taxon>eudicotyledons</taxon>
        <taxon>Gunneridae</taxon>
        <taxon>Pentapetalae</taxon>
        <taxon>rosids</taxon>
        <taxon>fabids</taxon>
        <taxon>Fabales</taxon>
        <taxon>Fabaceae</taxon>
        <taxon>Papilionoideae</taxon>
        <taxon>50 kb inversion clade</taxon>
        <taxon>NPAAA clade</taxon>
        <taxon>indigoferoid/millettioid clade</taxon>
        <taxon>Phaseoleae</taxon>
        <taxon>Mucuna</taxon>
    </lineage>
</organism>
<evidence type="ECO:0000313" key="5">
    <source>
        <dbReference type="EMBL" id="RDX78658.1"/>
    </source>
</evidence>
<feature type="compositionally biased region" description="Polar residues" evidence="3">
    <location>
        <begin position="98"/>
        <end position="113"/>
    </location>
</feature>
<feature type="compositionally biased region" description="Gly residues" evidence="3">
    <location>
        <begin position="73"/>
        <end position="89"/>
    </location>
</feature>
<protein>
    <submittedName>
        <fullName evidence="5">RGG repeats nuclear RNA binding protein B</fullName>
    </submittedName>
</protein>
<dbReference type="Pfam" id="PF04774">
    <property type="entry name" value="HABP4_PAI-RBP1"/>
    <property type="match status" value="1"/>
</dbReference>
<keyword evidence="6" id="KW-1185">Reference proteome</keyword>
<dbReference type="AlphaFoldDB" id="A0A371FK12"/>
<dbReference type="InterPro" id="IPR019084">
    <property type="entry name" value="STM1-like_N"/>
</dbReference>
<feature type="domain" description="Hyaluronan/mRNA-binding protein" evidence="4">
    <location>
        <begin position="155"/>
        <end position="263"/>
    </location>
</feature>
<feature type="region of interest" description="Disordered" evidence="3">
    <location>
        <begin position="28"/>
        <end position="240"/>
    </location>
</feature>
<accession>A0A371FK12</accession>